<evidence type="ECO:0000313" key="1">
    <source>
        <dbReference type="EMBL" id="KKR00579.1"/>
    </source>
</evidence>
<reference evidence="1 2" key="1">
    <citation type="journal article" date="2015" name="Nature">
        <title>rRNA introns, odd ribosomes, and small enigmatic genomes across a large radiation of phyla.</title>
        <authorList>
            <person name="Brown C.T."/>
            <person name="Hug L.A."/>
            <person name="Thomas B.C."/>
            <person name="Sharon I."/>
            <person name="Castelle C.J."/>
            <person name="Singh A."/>
            <person name="Wilkins M.J."/>
            <person name="Williams K.H."/>
            <person name="Banfield J.F."/>
        </authorList>
    </citation>
    <scope>NUCLEOTIDE SEQUENCE [LARGE SCALE GENOMIC DNA]</scope>
</reference>
<proteinExistence type="predicted"/>
<protein>
    <submittedName>
        <fullName evidence="1">Uncharacterized protein</fullName>
    </submittedName>
</protein>
<name>A0A0G0M8W2_9BACT</name>
<dbReference type="AlphaFoldDB" id="A0A0G0M8W2"/>
<accession>A0A0G0M8W2</accession>
<gene>
    <name evidence="1" type="ORF">UT24_C0011G0032</name>
</gene>
<dbReference type="STRING" id="1618574.UT24_C0011G0032"/>
<dbReference type="EMBL" id="LBWB01000011">
    <property type="protein sequence ID" value="KKR00579.1"/>
    <property type="molecule type" value="Genomic_DNA"/>
</dbReference>
<sequence>MTYRELAERVETKTGKGWIGRIQNESIIHKTTRIITFTLTEEGNAELEPDTEISEDFLTDDVDSHKEMVVVSACPNCHGFDCSIQYAILDENFWSFWRTFHLTESYCCNNLELRDEFNKVNESIKQRIVRWLRQKLLRD</sequence>
<dbReference type="Proteomes" id="UP000033881">
    <property type="component" value="Unassembled WGS sequence"/>
</dbReference>
<comment type="caution">
    <text evidence="1">The sequence shown here is derived from an EMBL/GenBank/DDBJ whole genome shotgun (WGS) entry which is preliminary data.</text>
</comment>
<organism evidence="1 2">
    <name type="scientific">Candidatus Woesebacteria bacterium GW2011_GWB1_39_12</name>
    <dbReference type="NCBI Taxonomy" id="1618574"/>
    <lineage>
        <taxon>Bacteria</taxon>
        <taxon>Candidatus Woeseibacteriota</taxon>
    </lineage>
</organism>
<evidence type="ECO:0000313" key="2">
    <source>
        <dbReference type="Proteomes" id="UP000033881"/>
    </source>
</evidence>